<reference evidence="3" key="1">
    <citation type="journal article" date="2017" name="bioRxiv">
        <title>Conservation of a gene cluster reveals novel cercosporin biosynthetic mechanisms and extends production to the genus Colletotrichum.</title>
        <authorList>
            <person name="de Jonge R."/>
            <person name="Ebert M.K."/>
            <person name="Huitt-Roehl C.R."/>
            <person name="Pal P."/>
            <person name="Suttle J.C."/>
            <person name="Spanner R.E."/>
            <person name="Neubauer J.D."/>
            <person name="Jurick W.M.II."/>
            <person name="Stott K.A."/>
            <person name="Secor G.A."/>
            <person name="Thomma B.P.H.J."/>
            <person name="Van de Peer Y."/>
            <person name="Townsend C.A."/>
            <person name="Bolton M.D."/>
        </authorList>
    </citation>
    <scope>NUCLEOTIDE SEQUENCE [LARGE SCALE GENOMIC DNA]</scope>
    <source>
        <strain evidence="3">CBS538.71</strain>
    </source>
</reference>
<dbReference type="Proteomes" id="UP000237631">
    <property type="component" value="Unassembled WGS sequence"/>
</dbReference>
<accession>A0A2S6C9P4</accession>
<gene>
    <name evidence="2" type="ORF">CBER1_10930</name>
</gene>
<evidence type="ECO:0000313" key="2">
    <source>
        <dbReference type="EMBL" id="PPJ56461.1"/>
    </source>
</evidence>
<feature type="region of interest" description="Disordered" evidence="1">
    <location>
        <begin position="187"/>
        <end position="228"/>
    </location>
</feature>
<dbReference type="AlphaFoldDB" id="A0A2S6C9P4"/>
<sequence length="354" mass="38280">MTWTGVFENLTVQDLNRPHSRISWSAGTLKKILSFCAEHQVSDRNRPSAEQLVQLLIKINAPTSDVDAWKAAGTKTLACIASRTAQLAKAGDVLKEVKSKDGKWVCQWAQYSLLWTDEEWTGETGVVETELSPAEAKMLREFRPVVARRHELGHKRLVDAAAHVLQQRFKAGEAFAALVKGDSAGLTMKKSKKPKKDIHLRNHSTPSKADANAGVSTPSSTFSSPATIKTPVIPPTMVALPRPRQSPVTIPTPIDTDSECSFTDFIEASVRKNAKSKKAATTSTSIDPIIIPAREENEAAGTTFFSSVHFADTPALTPLSPPATPLPSQSPLLPAVATASSNASVVDNDDWLNI</sequence>
<evidence type="ECO:0000313" key="3">
    <source>
        <dbReference type="Proteomes" id="UP000237631"/>
    </source>
</evidence>
<feature type="compositionally biased region" description="Low complexity" evidence="1">
    <location>
        <begin position="216"/>
        <end position="225"/>
    </location>
</feature>
<protein>
    <submittedName>
        <fullName evidence="2">Uncharacterized protein</fullName>
    </submittedName>
</protein>
<evidence type="ECO:0000256" key="1">
    <source>
        <dbReference type="SAM" id="MobiDB-lite"/>
    </source>
</evidence>
<name>A0A2S6C9P4_9PEZI</name>
<keyword evidence="3" id="KW-1185">Reference proteome</keyword>
<dbReference type="EMBL" id="PNEN01000518">
    <property type="protein sequence ID" value="PPJ56461.1"/>
    <property type="molecule type" value="Genomic_DNA"/>
</dbReference>
<proteinExistence type="predicted"/>
<feature type="compositionally biased region" description="Basic residues" evidence="1">
    <location>
        <begin position="189"/>
        <end position="202"/>
    </location>
</feature>
<dbReference type="STRING" id="357750.A0A2S6C9P4"/>
<organism evidence="2 3">
    <name type="scientific">Cercospora berteroae</name>
    <dbReference type="NCBI Taxonomy" id="357750"/>
    <lineage>
        <taxon>Eukaryota</taxon>
        <taxon>Fungi</taxon>
        <taxon>Dikarya</taxon>
        <taxon>Ascomycota</taxon>
        <taxon>Pezizomycotina</taxon>
        <taxon>Dothideomycetes</taxon>
        <taxon>Dothideomycetidae</taxon>
        <taxon>Mycosphaerellales</taxon>
        <taxon>Mycosphaerellaceae</taxon>
        <taxon>Cercospora</taxon>
    </lineage>
</organism>
<dbReference type="OrthoDB" id="3647500at2759"/>
<comment type="caution">
    <text evidence="2">The sequence shown here is derived from an EMBL/GenBank/DDBJ whole genome shotgun (WGS) entry which is preliminary data.</text>
</comment>